<evidence type="ECO:0000256" key="1">
    <source>
        <dbReference type="ARBA" id="ARBA00022500"/>
    </source>
</evidence>
<feature type="region of interest" description="Disordered" evidence="4">
    <location>
        <begin position="492"/>
        <end position="516"/>
    </location>
</feature>
<dbReference type="SUPFAM" id="SSF58104">
    <property type="entry name" value="Methyl-accepting chemotaxis protein (MCP) signaling domain"/>
    <property type="match status" value="1"/>
</dbReference>
<evidence type="ECO:0000256" key="2">
    <source>
        <dbReference type="ARBA" id="ARBA00029447"/>
    </source>
</evidence>
<organism evidence="7 8">
    <name type="scientific">Roseateles albus</name>
    <dbReference type="NCBI Taxonomy" id="2987525"/>
    <lineage>
        <taxon>Bacteria</taxon>
        <taxon>Pseudomonadati</taxon>
        <taxon>Pseudomonadota</taxon>
        <taxon>Betaproteobacteria</taxon>
        <taxon>Burkholderiales</taxon>
        <taxon>Sphaerotilaceae</taxon>
        <taxon>Roseateles</taxon>
    </lineage>
</organism>
<feature type="compositionally biased region" description="Basic and acidic residues" evidence="4">
    <location>
        <begin position="499"/>
        <end position="516"/>
    </location>
</feature>
<dbReference type="InterPro" id="IPR051310">
    <property type="entry name" value="MCP_chemotaxis"/>
</dbReference>
<dbReference type="CDD" id="cd11386">
    <property type="entry name" value="MCP_signal"/>
    <property type="match status" value="1"/>
</dbReference>
<keyword evidence="5" id="KW-0812">Transmembrane</keyword>
<dbReference type="Gene3D" id="1.10.287.950">
    <property type="entry name" value="Methyl-accepting chemotaxis protein"/>
    <property type="match status" value="1"/>
</dbReference>
<reference evidence="7 8" key="1">
    <citation type="submission" date="2022-10" db="EMBL/GenBank/DDBJ databases">
        <title>Paucibacter sp. hw1 Genome sequencing.</title>
        <authorList>
            <person name="Park S."/>
        </authorList>
    </citation>
    <scope>NUCLEOTIDE SEQUENCE [LARGE SCALE GENOMIC DNA]</scope>
    <source>
        <strain evidence="8">hw1</strain>
    </source>
</reference>
<dbReference type="PANTHER" id="PTHR43531:SF11">
    <property type="entry name" value="METHYL-ACCEPTING CHEMOTAXIS PROTEIN 3"/>
    <property type="match status" value="1"/>
</dbReference>
<dbReference type="Proteomes" id="UP001221189">
    <property type="component" value="Unassembled WGS sequence"/>
</dbReference>
<dbReference type="RefSeq" id="WP_273600491.1">
    <property type="nucleotide sequence ID" value="NZ_JAQQXT010000006.1"/>
</dbReference>
<name>A0ABT5KEE9_9BURK</name>
<gene>
    <name evidence="7" type="ORF">PRZ03_12000</name>
</gene>
<keyword evidence="3" id="KW-0807">Transducer</keyword>
<keyword evidence="8" id="KW-1185">Reference proteome</keyword>
<feature type="transmembrane region" description="Helical" evidence="5">
    <location>
        <begin position="9"/>
        <end position="31"/>
    </location>
</feature>
<accession>A0ABT5KEE9</accession>
<evidence type="ECO:0000256" key="4">
    <source>
        <dbReference type="SAM" id="MobiDB-lite"/>
    </source>
</evidence>
<evidence type="ECO:0000313" key="8">
    <source>
        <dbReference type="Proteomes" id="UP001221189"/>
    </source>
</evidence>
<dbReference type="SMART" id="SM00283">
    <property type="entry name" value="MA"/>
    <property type="match status" value="1"/>
</dbReference>
<keyword evidence="5" id="KW-1133">Transmembrane helix</keyword>
<evidence type="ECO:0000256" key="5">
    <source>
        <dbReference type="SAM" id="Phobius"/>
    </source>
</evidence>
<dbReference type="PROSITE" id="PS50111">
    <property type="entry name" value="CHEMOTAXIS_TRANSDUC_2"/>
    <property type="match status" value="1"/>
</dbReference>
<dbReference type="EMBL" id="JAQQXT010000006">
    <property type="protein sequence ID" value="MDC8772296.1"/>
    <property type="molecule type" value="Genomic_DNA"/>
</dbReference>
<evidence type="ECO:0000259" key="6">
    <source>
        <dbReference type="PROSITE" id="PS50111"/>
    </source>
</evidence>
<feature type="domain" description="Methyl-accepting transducer" evidence="6">
    <location>
        <begin position="272"/>
        <end position="501"/>
    </location>
</feature>
<dbReference type="InterPro" id="IPR004090">
    <property type="entry name" value="Chemotax_Me-accpt_rcpt"/>
</dbReference>
<evidence type="ECO:0000256" key="3">
    <source>
        <dbReference type="PROSITE-ProRule" id="PRU00284"/>
    </source>
</evidence>
<proteinExistence type="inferred from homology"/>
<sequence>MKLNLAQRILLSNVILLTVFLAVIAAIMVMMGRMDKVNDDINDNNIPQLTSLSALNDSVNGRGIAIRNLALLPAAKHEAEIATLLKMREQGNEAIKHIREQFVPGDATAEEIAEAKDIIAKNLASRALVDELLALIKDGKKDEYVELLYGRYDGLEDEILARLDKLSTQLEEAARKDGESAAAAYDNARLTAIIGLGLAVASAALLGFTLRRYVLQRLGADPTDLAEIAQRIAAGDLRALKHNGVTFQGSVIEAMATMQQSLSNLVKAVGDNVNAVVSASEEIAHASHDLSNRTEQQAANLEQVAATAQELNSSVQRTSASAHEAHQLSNATSQAADAGGEAVGRVVSTMEQIQASSRQIGEISSVIDGIAFQTNILALNAAVEAARAGEQGRGFAVVASEVRSLAQRSAEASKQIGALIARSTETVNDGASLVDKARHTMEELRGSVQKVQTMISEISSATQDQATSLGEVSQAIRQLDEMTQQNAAMLEETTASSDNLRRMGSDLKQHTDRFQV</sequence>
<comment type="similarity">
    <text evidence="2">Belongs to the methyl-accepting chemotaxis (MCP) protein family.</text>
</comment>
<protein>
    <submittedName>
        <fullName evidence="7">Methyl-accepting chemotaxis protein</fullName>
    </submittedName>
</protein>
<evidence type="ECO:0000313" key="7">
    <source>
        <dbReference type="EMBL" id="MDC8772296.1"/>
    </source>
</evidence>
<comment type="caution">
    <text evidence="7">The sequence shown here is derived from an EMBL/GenBank/DDBJ whole genome shotgun (WGS) entry which is preliminary data.</text>
</comment>
<dbReference type="Pfam" id="PF00015">
    <property type="entry name" value="MCPsignal"/>
    <property type="match status" value="1"/>
</dbReference>
<dbReference type="PANTHER" id="PTHR43531">
    <property type="entry name" value="PROTEIN ICFG"/>
    <property type="match status" value="1"/>
</dbReference>
<dbReference type="PRINTS" id="PR00260">
    <property type="entry name" value="CHEMTRNSDUCR"/>
</dbReference>
<keyword evidence="1" id="KW-0145">Chemotaxis</keyword>
<keyword evidence="5" id="KW-0472">Membrane</keyword>
<dbReference type="InterPro" id="IPR004089">
    <property type="entry name" value="MCPsignal_dom"/>
</dbReference>